<dbReference type="PANTHER" id="PTHR31776">
    <property type="entry name" value="ALPHA-L-ARABINOFURANOSIDASE 1"/>
    <property type="match status" value="1"/>
</dbReference>
<dbReference type="InterPro" id="IPR008979">
    <property type="entry name" value="Galactose-bd-like_sf"/>
</dbReference>
<comment type="caution">
    <text evidence="8">The sequence shown here is derived from an EMBL/GenBank/DDBJ whole genome shotgun (WGS) entry which is preliminary data.</text>
</comment>
<keyword evidence="5" id="KW-0378">Hydrolase</keyword>
<feature type="domain" description="Alpha-L-arabinofuranosidase C-terminal" evidence="7">
    <location>
        <begin position="491"/>
        <end position="679"/>
    </location>
</feature>
<reference evidence="8 9" key="1">
    <citation type="submission" date="2024-09" db="EMBL/GenBank/DDBJ databases">
        <title>Chromosome-scale assembly of Riccia fluitans.</title>
        <authorList>
            <person name="Paukszto L."/>
            <person name="Sawicki J."/>
            <person name="Karawczyk K."/>
            <person name="Piernik-Szablinska J."/>
            <person name="Szczecinska M."/>
            <person name="Mazdziarz M."/>
        </authorList>
    </citation>
    <scope>NUCLEOTIDE SEQUENCE [LARGE SCALE GENOMIC DNA]</scope>
    <source>
        <strain evidence="8">Rf_01</strain>
        <tissue evidence="8">Aerial parts of the thallus</tissue>
    </source>
</reference>
<name>A0ABD1Y0S3_9MARC</name>
<dbReference type="SMART" id="SM00813">
    <property type="entry name" value="Alpha-L-AF_C"/>
    <property type="match status" value="1"/>
</dbReference>
<dbReference type="FunFam" id="3.20.20.80:FF:000025">
    <property type="entry name" value="Alpha-L-arabinofuranosidase 1"/>
    <property type="match status" value="1"/>
</dbReference>
<sequence length="701" mass="78277">MEAKTATEPLLPVANPRRASNGATLKKVKTTCIWTPPLALFAAFVIYETFNYSSSGYSNDFQNQILTLEVQANDSGRLIPETLFGIFFEEINHAGAGGLWAELISNRGFEAGGKNTPSDIDPWYAKGDENDVILSTEPTSLFKRNPIALRISTLCGSNSKPCPADGVGVVNPGYWGINVRVGKFYTVTFWLRSDTSVNLLVKFISEDETRTLGHQILQVDKVNSSTWHKYTLRLEAKDTDHRGKLAFTTTNQGSIWLDQVSAFPEETYKGHGFRAELAQMLEDLKPAFIRFPGGCYVEGVRLENAWRWRDTVGPWEERPGHLNDVWNYWSDDGLGYYEFLQLTEDLGAAPVWVFNNGISHEYSVNPRLIQPWVKDVLDGIEFARAPKSTQWGALRAAMGHPDPFPLYHIAIGNEDCWKPWYQENYMAFYSAIKAAYPDIKLISNCDATNGPLSHPADFYDFHIYTNAYNLYSMAHQFDQKSRVDRPKVFVSEYAVTGGDAGTGSLLAAVAEAAFMIGLEINSDVVEMASYAPLFVHANDRRWNPDAIVFNSWQQYGTPSYWVQQLFKHSSGARLLPFSLVLPWGSNPVMSVLRRHDEHLNADFLVIKAVNFGNDVVPMRITFDGLAAEGIDYANSTMATLTSAWTMDENSFAQPTKITPQISQMAKPTSDLQVVLPAHSVVALDLRLGDKQPKGLGSSSHI</sequence>
<evidence type="ECO:0000313" key="9">
    <source>
        <dbReference type="Proteomes" id="UP001605036"/>
    </source>
</evidence>
<dbReference type="Gene3D" id="2.60.40.1180">
    <property type="entry name" value="Golgi alpha-mannosidase II"/>
    <property type="match status" value="1"/>
</dbReference>
<evidence type="ECO:0000256" key="6">
    <source>
        <dbReference type="ARBA" id="ARBA00023180"/>
    </source>
</evidence>
<dbReference type="InterPro" id="IPR017853">
    <property type="entry name" value="GH"/>
</dbReference>
<dbReference type="EC" id="3.2.1.55" evidence="3"/>
<comment type="similarity">
    <text evidence="2">Belongs to the glycosyl hydrolase 51 family.</text>
</comment>
<dbReference type="InterPro" id="IPR013780">
    <property type="entry name" value="Glyco_hydro_b"/>
</dbReference>
<evidence type="ECO:0000256" key="5">
    <source>
        <dbReference type="ARBA" id="ARBA00022801"/>
    </source>
</evidence>
<evidence type="ECO:0000259" key="7">
    <source>
        <dbReference type="SMART" id="SM00813"/>
    </source>
</evidence>
<dbReference type="PANTHER" id="PTHR31776:SF0">
    <property type="entry name" value="ALPHA-L-ARABINOFURANOSIDASE 1"/>
    <property type="match status" value="1"/>
</dbReference>
<keyword evidence="6" id="KW-0325">Glycoprotein</keyword>
<comment type="catalytic activity">
    <reaction evidence="1">
        <text>Hydrolysis of terminal non-reducing alpha-L-arabinofuranoside residues in alpha-L-arabinosides.</text>
        <dbReference type="EC" id="3.2.1.55"/>
    </reaction>
</comment>
<keyword evidence="4" id="KW-0732">Signal</keyword>
<organism evidence="8 9">
    <name type="scientific">Riccia fluitans</name>
    <dbReference type="NCBI Taxonomy" id="41844"/>
    <lineage>
        <taxon>Eukaryota</taxon>
        <taxon>Viridiplantae</taxon>
        <taxon>Streptophyta</taxon>
        <taxon>Embryophyta</taxon>
        <taxon>Marchantiophyta</taxon>
        <taxon>Marchantiopsida</taxon>
        <taxon>Marchantiidae</taxon>
        <taxon>Marchantiales</taxon>
        <taxon>Ricciaceae</taxon>
        <taxon>Riccia</taxon>
    </lineage>
</organism>
<dbReference type="EMBL" id="JBHFFA010000007">
    <property type="protein sequence ID" value="KAL2613771.1"/>
    <property type="molecule type" value="Genomic_DNA"/>
</dbReference>
<dbReference type="Proteomes" id="UP001605036">
    <property type="component" value="Unassembled WGS sequence"/>
</dbReference>
<evidence type="ECO:0000256" key="3">
    <source>
        <dbReference type="ARBA" id="ARBA00012670"/>
    </source>
</evidence>
<evidence type="ECO:0000256" key="4">
    <source>
        <dbReference type="ARBA" id="ARBA00022729"/>
    </source>
</evidence>
<protein>
    <recommendedName>
        <fullName evidence="3">non-reducing end alpha-L-arabinofuranosidase</fullName>
        <ecNumber evidence="3">3.2.1.55</ecNumber>
    </recommendedName>
</protein>
<dbReference type="Gene3D" id="3.20.20.80">
    <property type="entry name" value="Glycosidases"/>
    <property type="match status" value="1"/>
</dbReference>
<dbReference type="AlphaFoldDB" id="A0ABD1Y0S3"/>
<dbReference type="GO" id="GO:0046556">
    <property type="term" value="F:alpha-L-arabinofuranosidase activity"/>
    <property type="evidence" value="ECO:0007669"/>
    <property type="project" value="UniProtKB-EC"/>
</dbReference>
<dbReference type="SUPFAM" id="SSF49785">
    <property type="entry name" value="Galactose-binding domain-like"/>
    <property type="match status" value="1"/>
</dbReference>
<evidence type="ECO:0000313" key="8">
    <source>
        <dbReference type="EMBL" id="KAL2613771.1"/>
    </source>
</evidence>
<evidence type="ECO:0000256" key="2">
    <source>
        <dbReference type="ARBA" id="ARBA00007186"/>
    </source>
</evidence>
<keyword evidence="9" id="KW-1185">Reference proteome</keyword>
<proteinExistence type="inferred from homology"/>
<dbReference type="InterPro" id="IPR010720">
    <property type="entry name" value="Alpha-L-AF_C"/>
</dbReference>
<dbReference type="InterPro" id="IPR051563">
    <property type="entry name" value="Glycosyl_Hydrolase_51"/>
</dbReference>
<dbReference type="InterPro" id="IPR055235">
    <property type="entry name" value="ASD1_cat"/>
</dbReference>
<dbReference type="Pfam" id="PF22848">
    <property type="entry name" value="ASD1_dom"/>
    <property type="match status" value="1"/>
</dbReference>
<dbReference type="Pfam" id="PF06964">
    <property type="entry name" value="Alpha-L-AF_C"/>
    <property type="match status" value="1"/>
</dbReference>
<gene>
    <name evidence="8" type="ORF">R1flu_025463</name>
</gene>
<accession>A0ABD1Y0S3</accession>
<dbReference type="SUPFAM" id="SSF51445">
    <property type="entry name" value="(Trans)glycosidases"/>
    <property type="match status" value="1"/>
</dbReference>
<evidence type="ECO:0000256" key="1">
    <source>
        <dbReference type="ARBA" id="ARBA00001462"/>
    </source>
</evidence>